<feature type="compositionally biased region" description="Basic and acidic residues" evidence="1">
    <location>
        <begin position="239"/>
        <end position="248"/>
    </location>
</feature>
<dbReference type="EMBL" id="FPBO01000072">
    <property type="protein sequence ID" value="SFV17710.1"/>
    <property type="molecule type" value="Genomic_DNA"/>
</dbReference>
<dbReference type="AlphaFoldDB" id="A0A1I7M7E5"/>
<gene>
    <name evidence="2" type="ORF">SAMN05216552_10725</name>
</gene>
<organism evidence="2 3">
    <name type="scientific">Pseudoduganella namucuonensis</name>
    <dbReference type="NCBI Taxonomy" id="1035707"/>
    <lineage>
        <taxon>Bacteria</taxon>
        <taxon>Pseudomonadati</taxon>
        <taxon>Pseudomonadota</taxon>
        <taxon>Betaproteobacteria</taxon>
        <taxon>Burkholderiales</taxon>
        <taxon>Oxalobacteraceae</taxon>
        <taxon>Telluria group</taxon>
        <taxon>Pseudoduganella</taxon>
    </lineage>
</organism>
<dbReference type="RefSeq" id="WP_093561558.1">
    <property type="nucleotide sequence ID" value="NZ_FPBO01000072.1"/>
</dbReference>
<dbReference type="STRING" id="1035707.SAMN05216552_10725"/>
<evidence type="ECO:0000256" key="1">
    <source>
        <dbReference type="SAM" id="MobiDB-lite"/>
    </source>
</evidence>
<name>A0A1I7M7E5_9BURK</name>
<evidence type="ECO:0000313" key="3">
    <source>
        <dbReference type="Proteomes" id="UP000199391"/>
    </source>
</evidence>
<evidence type="ECO:0000313" key="2">
    <source>
        <dbReference type="EMBL" id="SFV17710.1"/>
    </source>
</evidence>
<feature type="compositionally biased region" description="Basic residues" evidence="1">
    <location>
        <begin position="225"/>
        <end position="238"/>
    </location>
</feature>
<sequence length="248" mass="27560">MARMEFPVYLPSDLLLALGEHTGIFWSDIRMGDVVCDAVAAWMKPVPVAAQQPAAPSKAGYQWKQVFLPEGTVLRASFGRKPSFAVVEDSEIKYGERVMSPSGFANLEGSGNRNAWKAIWLRFPGSEEWLRADVCRAARQAAIARMFDADVPEAKPARQVAPHQPRDDVKPSTWLATASAERQDRAEDQGPRSKPPLHKDMPAMPREKPSRQEASASQSNEGQRKKGRGRSGRRKNRAEKRFPAKPGE</sequence>
<protein>
    <submittedName>
        <fullName evidence="2">Uncharacterized protein</fullName>
    </submittedName>
</protein>
<feature type="compositionally biased region" description="Polar residues" evidence="1">
    <location>
        <begin position="212"/>
        <end position="221"/>
    </location>
</feature>
<dbReference type="OrthoDB" id="9151776at2"/>
<dbReference type="Proteomes" id="UP000199391">
    <property type="component" value="Unassembled WGS sequence"/>
</dbReference>
<feature type="region of interest" description="Disordered" evidence="1">
    <location>
        <begin position="178"/>
        <end position="248"/>
    </location>
</feature>
<reference evidence="3" key="1">
    <citation type="submission" date="2016-10" db="EMBL/GenBank/DDBJ databases">
        <authorList>
            <person name="Varghese N."/>
            <person name="Submissions S."/>
        </authorList>
    </citation>
    <scope>NUCLEOTIDE SEQUENCE [LARGE SCALE GENOMIC DNA]</scope>
    <source>
        <strain evidence="3">CGMCC 1.11014</strain>
    </source>
</reference>
<feature type="compositionally biased region" description="Basic and acidic residues" evidence="1">
    <location>
        <begin position="181"/>
        <end position="211"/>
    </location>
</feature>
<accession>A0A1I7M7E5</accession>
<proteinExistence type="predicted"/>
<keyword evidence="3" id="KW-1185">Reference proteome</keyword>